<feature type="chain" id="PRO_5045276937" description="Cytochrome b561 bacterial/Ni-hydrogenase domain-containing protein" evidence="14">
    <location>
        <begin position="27"/>
        <end position="337"/>
    </location>
</feature>
<keyword evidence="10 13" id="KW-1133">Transmembrane helix</keyword>
<keyword evidence="6" id="KW-0349">Heme</keyword>
<comment type="similarity">
    <text evidence="3">Belongs to the formate dehydrogenase gamma subunit family.</text>
</comment>
<dbReference type="Pfam" id="PF01292">
    <property type="entry name" value="Ni_hydr_CYTB"/>
    <property type="match status" value="1"/>
</dbReference>
<evidence type="ECO:0000256" key="3">
    <source>
        <dbReference type="ARBA" id="ARBA00010747"/>
    </source>
</evidence>
<keyword evidence="11" id="KW-0408">Iron</keyword>
<dbReference type="EMBL" id="BPQH01000004">
    <property type="protein sequence ID" value="GJD48737.1"/>
    <property type="molecule type" value="Genomic_DNA"/>
</dbReference>
<evidence type="ECO:0000313" key="16">
    <source>
        <dbReference type="EMBL" id="GJD48737.1"/>
    </source>
</evidence>
<feature type="transmembrane region" description="Helical" evidence="13">
    <location>
        <begin position="232"/>
        <end position="255"/>
    </location>
</feature>
<feature type="transmembrane region" description="Helical" evidence="13">
    <location>
        <begin position="171"/>
        <end position="195"/>
    </location>
</feature>
<comment type="caution">
    <text evidence="16">The sequence shown here is derived from an EMBL/GenBank/DDBJ whole genome shotgun (WGS) entry which is preliminary data.</text>
</comment>
<evidence type="ECO:0000256" key="4">
    <source>
        <dbReference type="ARBA" id="ARBA00022448"/>
    </source>
</evidence>
<evidence type="ECO:0000256" key="6">
    <source>
        <dbReference type="ARBA" id="ARBA00022617"/>
    </source>
</evidence>
<dbReference type="NCBIfam" id="TIGR01583">
    <property type="entry name" value="formate-DH-gamm"/>
    <property type="match status" value="1"/>
</dbReference>
<keyword evidence="14" id="KW-0732">Signal</keyword>
<proteinExistence type="inferred from homology"/>
<feature type="signal peptide" evidence="14">
    <location>
        <begin position="1"/>
        <end position="26"/>
    </location>
</feature>
<keyword evidence="9" id="KW-0249">Electron transport</keyword>
<feature type="transmembrane region" description="Helical" evidence="13">
    <location>
        <begin position="130"/>
        <end position="151"/>
    </location>
</feature>
<keyword evidence="4" id="KW-0813">Transport</keyword>
<evidence type="ECO:0000256" key="12">
    <source>
        <dbReference type="ARBA" id="ARBA00023136"/>
    </source>
</evidence>
<organism evidence="16 17">
    <name type="scientific">Methylobacterium crusticola</name>
    <dbReference type="NCBI Taxonomy" id="1697972"/>
    <lineage>
        <taxon>Bacteria</taxon>
        <taxon>Pseudomonadati</taxon>
        <taxon>Pseudomonadota</taxon>
        <taxon>Alphaproteobacteria</taxon>
        <taxon>Hyphomicrobiales</taxon>
        <taxon>Methylobacteriaceae</taxon>
        <taxon>Methylobacterium</taxon>
    </lineage>
</organism>
<keyword evidence="7 13" id="KW-0812">Transmembrane</keyword>
<dbReference type="Gene3D" id="1.20.950.20">
    <property type="entry name" value="Transmembrane di-heme cytochromes, Chain C"/>
    <property type="match status" value="1"/>
</dbReference>
<evidence type="ECO:0000256" key="9">
    <source>
        <dbReference type="ARBA" id="ARBA00022982"/>
    </source>
</evidence>
<comment type="subcellular location">
    <subcellularLocation>
        <location evidence="2">Cell membrane</location>
        <topology evidence="2">Multi-pass membrane protein</topology>
    </subcellularLocation>
</comment>
<evidence type="ECO:0000256" key="1">
    <source>
        <dbReference type="ARBA" id="ARBA00001971"/>
    </source>
</evidence>
<comment type="cofactor">
    <cofactor evidence="1">
        <name>heme</name>
        <dbReference type="ChEBI" id="CHEBI:30413"/>
    </cofactor>
</comment>
<dbReference type="RefSeq" id="WP_128561065.1">
    <property type="nucleotide sequence ID" value="NZ_BPQH01000004.1"/>
</dbReference>
<evidence type="ECO:0000259" key="15">
    <source>
        <dbReference type="Pfam" id="PF01292"/>
    </source>
</evidence>
<dbReference type="Proteomes" id="UP001055167">
    <property type="component" value="Unassembled WGS sequence"/>
</dbReference>
<evidence type="ECO:0000256" key="11">
    <source>
        <dbReference type="ARBA" id="ARBA00023004"/>
    </source>
</evidence>
<evidence type="ECO:0000256" key="14">
    <source>
        <dbReference type="SAM" id="SignalP"/>
    </source>
</evidence>
<evidence type="ECO:0000256" key="2">
    <source>
        <dbReference type="ARBA" id="ARBA00004651"/>
    </source>
</evidence>
<feature type="domain" description="Cytochrome b561 bacterial/Ni-hydrogenase" evidence="15">
    <location>
        <begin position="123"/>
        <end position="293"/>
    </location>
</feature>
<evidence type="ECO:0000256" key="13">
    <source>
        <dbReference type="SAM" id="Phobius"/>
    </source>
</evidence>
<dbReference type="InterPro" id="IPR006471">
    <property type="entry name" value="Formate_DH_gsu"/>
</dbReference>
<keyword evidence="5" id="KW-1003">Cell membrane</keyword>
<dbReference type="InterPro" id="IPR011577">
    <property type="entry name" value="Cyt_b561_bac/Ni-Hgenase"/>
</dbReference>
<keyword evidence="8" id="KW-0479">Metal-binding</keyword>
<dbReference type="InterPro" id="IPR016174">
    <property type="entry name" value="Di-haem_cyt_TM"/>
</dbReference>
<feature type="transmembrane region" description="Helical" evidence="13">
    <location>
        <begin position="267"/>
        <end position="286"/>
    </location>
</feature>
<feature type="transmembrane region" description="Helical" evidence="13">
    <location>
        <begin position="83"/>
        <end position="104"/>
    </location>
</feature>
<reference evidence="16" key="2">
    <citation type="submission" date="2021-08" db="EMBL/GenBank/DDBJ databases">
        <authorList>
            <person name="Tani A."/>
            <person name="Ola A."/>
            <person name="Ogura Y."/>
            <person name="Katsura K."/>
            <person name="Hayashi T."/>
        </authorList>
    </citation>
    <scope>NUCLEOTIDE SEQUENCE</scope>
    <source>
        <strain evidence="16">KCTC 52305</strain>
    </source>
</reference>
<name>A0ABQ4QU83_9HYPH</name>
<keyword evidence="17" id="KW-1185">Reference proteome</keyword>
<evidence type="ECO:0000256" key="8">
    <source>
        <dbReference type="ARBA" id="ARBA00022723"/>
    </source>
</evidence>
<evidence type="ECO:0000256" key="5">
    <source>
        <dbReference type="ARBA" id="ARBA00022475"/>
    </source>
</evidence>
<keyword evidence="12 13" id="KW-0472">Membrane</keyword>
<dbReference type="PANTHER" id="PTHR30074">
    <property type="entry name" value="FORMATE DEHYDROGENASE, NITRATE-INDUCIBLE, CYTOCHROME B556 FDN SUBUNIT"/>
    <property type="match status" value="1"/>
</dbReference>
<evidence type="ECO:0000256" key="10">
    <source>
        <dbReference type="ARBA" id="ARBA00022989"/>
    </source>
</evidence>
<dbReference type="PANTHER" id="PTHR30074:SF6">
    <property type="entry name" value="FORMATE DEHYDROGENASE GAMMA SUBUNIT"/>
    <property type="match status" value="1"/>
</dbReference>
<dbReference type="InterPro" id="IPR051817">
    <property type="entry name" value="FDH_cytochrome_b556_subunit"/>
</dbReference>
<evidence type="ECO:0000256" key="7">
    <source>
        <dbReference type="ARBA" id="ARBA00022692"/>
    </source>
</evidence>
<sequence>MRRRLTHIAHMTLLAAALAVAAPALAQVRAPDGAPDPTASSVNEDLLFRQAPKIGGRISIPNQTAANLIQPQGREWRSFHESWMPWIGALAVLGMLGALGVFYFTRGRIRLEHSEESGRKILRFNAFERFAHWMTATCFIVLALTGLNYIFGKRLLMPLIGPDAFAALAQWGKYAHVYLAWPFMLGVLFMLVLWIKDNIPGKIDWIWLKQGGGFLGDAHPSAARFNAGQKMVFWMVVGFGLLMSATGLMMLFPFAATDINGMQVMQVVHSLIGVVFIAGILAHIYIGTLGMEGAYDAMGSGEVDLAWARAHHDLWVEKEQAKTASGPQLGRGQVPAE</sequence>
<reference evidence="16" key="1">
    <citation type="journal article" date="2021" name="Front. Microbiol.">
        <title>Comprehensive Comparative Genomics and Phenotyping of Methylobacterium Species.</title>
        <authorList>
            <person name="Alessa O."/>
            <person name="Ogura Y."/>
            <person name="Fujitani Y."/>
            <person name="Takami H."/>
            <person name="Hayashi T."/>
            <person name="Sahin N."/>
            <person name="Tani A."/>
        </authorList>
    </citation>
    <scope>NUCLEOTIDE SEQUENCE</scope>
    <source>
        <strain evidence="16">KCTC 52305</strain>
    </source>
</reference>
<gene>
    <name evidence="16" type="ORF">OPKNFCMD_1461</name>
</gene>
<dbReference type="SUPFAM" id="SSF81342">
    <property type="entry name" value="Transmembrane di-heme cytochromes"/>
    <property type="match status" value="1"/>
</dbReference>
<protein>
    <recommendedName>
        <fullName evidence="15">Cytochrome b561 bacterial/Ni-hydrogenase domain-containing protein</fullName>
    </recommendedName>
</protein>
<accession>A0ABQ4QU83</accession>
<evidence type="ECO:0000313" key="17">
    <source>
        <dbReference type="Proteomes" id="UP001055167"/>
    </source>
</evidence>